<dbReference type="AlphaFoldDB" id="A0A6J5ANA5"/>
<sequence length="66" mass="7593">MVRCETLSDLRYLLEKQDLTITDHDLKVLWEAVPHVLRICEYSGAIENNEAVEHSHIFTVLDNLAA</sequence>
<evidence type="ECO:0000313" key="2">
    <source>
        <dbReference type="Proteomes" id="UP000494205"/>
    </source>
</evidence>
<name>A0A6J5ANA5_9BURK</name>
<organism evidence="1 2">
    <name type="scientific">Paraburkholderia rhynchosiae</name>
    <dbReference type="NCBI Taxonomy" id="487049"/>
    <lineage>
        <taxon>Bacteria</taxon>
        <taxon>Pseudomonadati</taxon>
        <taxon>Pseudomonadota</taxon>
        <taxon>Betaproteobacteria</taxon>
        <taxon>Burkholderiales</taxon>
        <taxon>Burkholderiaceae</taxon>
        <taxon>Paraburkholderia</taxon>
    </lineage>
</organism>
<proteinExistence type="predicted"/>
<dbReference type="Proteomes" id="UP000494205">
    <property type="component" value="Unassembled WGS sequence"/>
</dbReference>
<gene>
    <name evidence="1" type="ORF">LMG27174_02101</name>
</gene>
<evidence type="ECO:0000313" key="1">
    <source>
        <dbReference type="EMBL" id="CAB3669972.1"/>
    </source>
</evidence>
<reference evidence="1 2" key="1">
    <citation type="submission" date="2020-04" db="EMBL/GenBank/DDBJ databases">
        <authorList>
            <person name="De Canck E."/>
        </authorList>
    </citation>
    <scope>NUCLEOTIDE SEQUENCE [LARGE SCALE GENOMIC DNA]</scope>
    <source>
        <strain evidence="1 2">LMG 27174</strain>
    </source>
</reference>
<dbReference type="EMBL" id="CADIJZ010000006">
    <property type="protein sequence ID" value="CAB3669972.1"/>
    <property type="molecule type" value="Genomic_DNA"/>
</dbReference>
<accession>A0A6J5ANA5</accession>
<protein>
    <submittedName>
        <fullName evidence="1">Uncharacterized protein</fullName>
    </submittedName>
</protein>